<dbReference type="PRINTS" id="PR00032">
    <property type="entry name" value="HTHARAC"/>
</dbReference>
<dbReference type="SMART" id="SM00448">
    <property type="entry name" value="REC"/>
    <property type="match status" value="1"/>
</dbReference>
<proteinExistence type="predicted"/>
<dbReference type="InterPro" id="IPR020449">
    <property type="entry name" value="Tscrpt_reg_AraC-type_HTH"/>
</dbReference>
<evidence type="ECO:0000256" key="2">
    <source>
        <dbReference type="ARBA" id="ARBA00023125"/>
    </source>
</evidence>
<dbReference type="Gene3D" id="3.40.50.2300">
    <property type="match status" value="1"/>
</dbReference>
<dbReference type="Pfam" id="PF12833">
    <property type="entry name" value="HTH_18"/>
    <property type="match status" value="1"/>
</dbReference>
<dbReference type="InterPro" id="IPR018062">
    <property type="entry name" value="HTH_AraC-typ_CS"/>
</dbReference>
<dbReference type="Proteomes" id="UP000319671">
    <property type="component" value="Unassembled WGS sequence"/>
</dbReference>
<dbReference type="PANTHER" id="PTHR43280:SF28">
    <property type="entry name" value="HTH-TYPE TRANSCRIPTIONAL ACTIVATOR RHAS"/>
    <property type="match status" value="1"/>
</dbReference>
<sequence>MKAVKPANLNNTDLDNQYFVVYSIEEGGRNVEGKWLIADRDLNEREGLKWLLKTSSIPVDNIFLASNFQEFIMLFEQKNPDIVLMELDMIANEEWSTFRELIQIYGPILLLTSAEATFEKARLAIDLQALDLMIKPFSTTKVKTAYQSAARRLGKNKHEHGSLHSNSNKDITYESLFISSYSTNSENLKLAAFQSENKDQVGTLYSFLAEYSFKDLHGVFALSDLVILLFKEKCLDLKEQCQKAIRKWEEDFSESLAIVIDTGKSLGLNLHEKYLQTRKMLEFTYYKGYRQVFEFDYSSDWAYIDPFLTPPEQRDWIDMLSNLQLDKIKKWLYDEFLQLKDPFPDPGLVRIRLTSILAQIRRFMRTYNLIEDEIYEWEYRDIFNSILYDAVLYRTVQNLILFIQKIVFGAEMNSRKYKQDPIERGISFLETNFAQVDLKLDDVAQFVDRNPSYFSHLLIAKTSKGFSEILSGIRMKEAKRLLTETSKPIKEISLLVGYQNANYFSRSFKEMNGVSPKEFRLTNTHQIKGEMTQSQD</sequence>
<dbReference type="InterPro" id="IPR009057">
    <property type="entry name" value="Homeodomain-like_sf"/>
</dbReference>
<dbReference type="PANTHER" id="PTHR43280">
    <property type="entry name" value="ARAC-FAMILY TRANSCRIPTIONAL REGULATOR"/>
    <property type="match status" value="1"/>
</dbReference>
<keyword evidence="3" id="KW-0804">Transcription</keyword>
<reference evidence="7 8" key="1">
    <citation type="submission" date="2019-06" db="EMBL/GenBank/DDBJ databases">
        <title>Sorghum-associated microbial communities from plants grown in Nebraska, USA.</title>
        <authorList>
            <person name="Schachtman D."/>
        </authorList>
    </citation>
    <scope>NUCLEOTIDE SEQUENCE [LARGE SCALE GENOMIC DNA]</scope>
    <source>
        <strain evidence="7 8">2482</strain>
    </source>
</reference>
<comment type="caution">
    <text evidence="4">Lacks conserved residue(s) required for the propagation of feature annotation.</text>
</comment>
<feature type="domain" description="HTH araC/xylS-type" evidence="5">
    <location>
        <begin position="423"/>
        <end position="522"/>
    </location>
</feature>
<dbReference type="Gene3D" id="1.10.10.60">
    <property type="entry name" value="Homeodomain-like"/>
    <property type="match status" value="2"/>
</dbReference>
<dbReference type="SUPFAM" id="SSF46689">
    <property type="entry name" value="Homeodomain-like"/>
    <property type="match status" value="1"/>
</dbReference>
<dbReference type="RefSeq" id="WP_144567311.1">
    <property type="nucleotide sequence ID" value="NZ_VIVN01000013.1"/>
</dbReference>
<accession>A0A561CU85</accession>
<dbReference type="GO" id="GO:0003700">
    <property type="term" value="F:DNA-binding transcription factor activity"/>
    <property type="evidence" value="ECO:0007669"/>
    <property type="project" value="InterPro"/>
</dbReference>
<organism evidence="7 8">
    <name type="scientific">Neobacillus bataviensis</name>
    <dbReference type="NCBI Taxonomy" id="220685"/>
    <lineage>
        <taxon>Bacteria</taxon>
        <taxon>Bacillati</taxon>
        <taxon>Bacillota</taxon>
        <taxon>Bacilli</taxon>
        <taxon>Bacillales</taxon>
        <taxon>Bacillaceae</taxon>
        <taxon>Neobacillus</taxon>
    </lineage>
</organism>
<name>A0A561CU85_9BACI</name>
<evidence type="ECO:0000256" key="1">
    <source>
        <dbReference type="ARBA" id="ARBA00023015"/>
    </source>
</evidence>
<evidence type="ECO:0000256" key="4">
    <source>
        <dbReference type="PROSITE-ProRule" id="PRU00169"/>
    </source>
</evidence>
<evidence type="ECO:0000313" key="8">
    <source>
        <dbReference type="Proteomes" id="UP000319671"/>
    </source>
</evidence>
<dbReference type="InterPro" id="IPR018060">
    <property type="entry name" value="HTH_AraC"/>
</dbReference>
<dbReference type="AlphaFoldDB" id="A0A561CU85"/>
<dbReference type="PROSITE" id="PS50110">
    <property type="entry name" value="RESPONSE_REGULATORY"/>
    <property type="match status" value="1"/>
</dbReference>
<dbReference type="SMART" id="SM00342">
    <property type="entry name" value="HTH_ARAC"/>
    <property type="match status" value="1"/>
</dbReference>
<evidence type="ECO:0000259" key="6">
    <source>
        <dbReference type="PROSITE" id="PS50110"/>
    </source>
</evidence>
<evidence type="ECO:0000256" key="3">
    <source>
        <dbReference type="ARBA" id="ARBA00023163"/>
    </source>
</evidence>
<dbReference type="GO" id="GO:0000160">
    <property type="term" value="P:phosphorelay signal transduction system"/>
    <property type="evidence" value="ECO:0007669"/>
    <property type="project" value="InterPro"/>
</dbReference>
<gene>
    <name evidence="7" type="ORF">FB550_113110</name>
</gene>
<dbReference type="PROSITE" id="PS01124">
    <property type="entry name" value="HTH_ARAC_FAMILY_2"/>
    <property type="match status" value="1"/>
</dbReference>
<keyword evidence="1" id="KW-0805">Transcription regulation</keyword>
<dbReference type="EMBL" id="VIVN01000013">
    <property type="protein sequence ID" value="TWD94577.1"/>
    <property type="molecule type" value="Genomic_DNA"/>
</dbReference>
<keyword evidence="8" id="KW-1185">Reference proteome</keyword>
<dbReference type="SUPFAM" id="SSF52172">
    <property type="entry name" value="CheY-like"/>
    <property type="match status" value="1"/>
</dbReference>
<dbReference type="InterPro" id="IPR001789">
    <property type="entry name" value="Sig_transdc_resp-reg_receiver"/>
</dbReference>
<protein>
    <submittedName>
        <fullName evidence="7">YesN/AraC family two-component response regulator</fullName>
    </submittedName>
</protein>
<feature type="domain" description="Response regulatory" evidence="6">
    <location>
        <begin position="34"/>
        <end position="150"/>
    </location>
</feature>
<evidence type="ECO:0000313" key="7">
    <source>
        <dbReference type="EMBL" id="TWD94577.1"/>
    </source>
</evidence>
<keyword evidence="2" id="KW-0238">DNA-binding</keyword>
<dbReference type="InterPro" id="IPR011006">
    <property type="entry name" value="CheY-like_superfamily"/>
</dbReference>
<dbReference type="GO" id="GO:0043565">
    <property type="term" value="F:sequence-specific DNA binding"/>
    <property type="evidence" value="ECO:0007669"/>
    <property type="project" value="InterPro"/>
</dbReference>
<evidence type="ECO:0000259" key="5">
    <source>
        <dbReference type="PROSITE" id="PS01124"/>
    </source>
</evidence>
<comment type="caution">
    <text evidence="7">The sequence shown here is derived from an EMBL/GenBank/DDBJ whole genome shotgun (WGS) entry which is preliminary data.</text>
</comment>
<dbReference type="PROSITE" id="PS00041">
    <property type="entry name" value="HTH_ARAC_FAMILY_1"/>
    <property type="match status" value="1"/>
</dbReference>